<accession>A0A6C0KJB9</accession>
<name>A0A6C0KJB9_9ZZZZ</name>
<feature type="transmembrane region" description="Helical" evidence="1">
    <location>
        <begin position="6"/>
        <end position="28"/>
    </location>
</feature>
<dbReference type="Pfam" id="PF01569">
    <property type="entry name" value="PAP2"/>
    <property type="match status" value="1"/>
</dbReference>
<protein>
    <recommendedName>
        <fullName evidence="2">Phosphatidic acid phosphatase type 2/haloperoxidase domain-containing protein</fullName>
    </recommendedName>
</protein>
<dbReference type="InterPro" id="IPR036938">
    <property type="entry name" value="PAP2/HPO_sf"/>
</dbReference>
<dbReference type="CDD" id="cd01610">
    <property type="entry name" value="PAP2_like"/>
    <property type="match status" value="1"/>
</dbReference>
<dbReference type="GO" id="GO:0042392">
    <property type="term" value="F:sphingosine-1-phosphate phosphatase activity"/>
    <property type="evidence" value="ECO:0007669"/>
    <property type="project" value="TreeGrafter"/>
</dbReference>
<dbReference type="Gene3D" id="1.20.144.10">
    <property type="entry name" value="Phosphatidic acid phosphatase type 2/haloperoxidase"/>
    <property type="match status" value="1"/>
</dbReference>
<sequence length="147" mass="17391">MNTNHLHYIGYIGPIIMIYLTILYFYIFDIPKIKYFIKWLVLTGIINTILKHIIKSKRPNNEKPFVLFNRIKLDNYGMPSGHAQYAAFILLFFAYYATDYKLLILFLYSFISILTLYQRYYFRAHSGLQVITGVLVGIIEGFIERIL</sequence>
<dbReference type="PANTHER" id="PTHR14969">
    <property type="entry name" value="SPHINGOSINE-1-PHOSPHATE PHOSPHOHYDROLASE"/>
    <property type="match status" value="1"/>
</dbReference>
<feature type="transmembrane region" description="Helical" evidence="1">
    <location>
        <begin position="35"/>
        <end position="54"/>
    </location>
</feature>
<dbReference type="PANTHER" id="PTHR14969:SF13">
    <property type="entry name" value="AT30094P"/>
    <property type="match status" value="1"/>
</dbReference>
<dbReference type="InterPro" id="IPR000326">
    <property type="entry name" value="PAP2/HPO"/>
</dbReference>
<dbReference type="AlphaFoldDB" id="A0A6C0KJB9"/>
<dbReference type="SMART" id="SM00014">
    <property type="entry name" value="acidPPc"/>
    <property type="match status" value="1"/>
</dbReference>
<organism evidence="3">
    <name type="scientific">viral metagenome</name>
    <dbReference type="NCBI Taxonomy" id="1070528"/>
    <lineage>
        <taxon>unclassified sequences</taxon>
        <taxon>metagenomes</taxon>
        <taxon>organismal metagenomes</taxon>
    </lineage>
</organism>
<keyword evidence="1" id="KW-0472">Membrane</keyword>
<evidence type="ECO:0000256" key="1">
    <source>
        <dbReference type="SAM" id="Phobius"/>
    </source>
</evidence>
<evidence type="ECO:0000259" key="2">
    <source>
        <dbReference type="SMART" id="SM00014"/>
    </source>
</evidence>
<feature type="transmembrane region" description="Helical" evidence="1">
    <location>
        <begin position="126"/>
        <end position="143"/>
    </location>
</feature>
<reference evidence="3" key="1">
    <citation type="journal article" date="2020" name="Nature">
        <title>Giant virus diversity and host interactions through global metagenomics.</title>
        <authorList>
            <person name="Schulz F."/>
            <person name="Roux S."/>
            <person name="Paez-Espino D."/>
            <person name="Jungbluth S."/>
            <person name="Walsh D.A."/>
            <person name="Denef V.J."/>
            <person name="McMahon K.D."/>
            <person name="Konstantinidis K.T."/>
            <person name="Eloe-Fadrosh E.A."/>
            <person name="Kyrpides N.C."/>
            <person name="Woyke T."/>
        </authorList>
    </citation>
    <scope>NUCLEOTIDE SEQUENCE</scope>
    <source>
        <strain evidence="3">GVMAG-S-3300011013-78</strain>
    </source>
</reference>
<feature type="domain" description="Phosphatidic acid phosphatase type 2/haloperoxidase" evidence="2">
    <location>
        <begin position="33"/>
        <end position="145"/>
    </location>
</feature>
<keyword evidence="1" id="KW-1133">Transmembrane helix</keyword>
<keyword evidence="1" id="KW-0812">Transmembrane</keyword>
<dbReference type="SUPFAM" id="SSF48317">
    <property type="entry name" value="Acid phosphatase/Vanadium-dependent haloperoxidase"/>
    <property type="match status" value="1"/>
</dbReference>
<proteinExistence type="predicted"/>
<dbReference type="EMBL" id="MN740881">
    <property type="protein sequence ID" value="QHU16408.1"/>
    <property type="molecule type" value="Genomic_DNA"/>
</dbReference>
<evidence type="ECO:0000313" key="3">
    <source>
        <dbReference type="EMBL" id="QHU16408.1"/>
    </source>
</evidence>